<proteinExistence type="predicted"/>
<protein>
    <submittedName>
        <fullName evidence="1">Uncharacterized protein</fullName>
    </submittedName>
</protein>
<sequence>MADDKTEAFARCLLGDVFGCFSRTAKLNINIPPELEEDRCVPDYFLPEMLDFIKPFINGLKSDIECLPGLLYASDDFFKRFTYSVCLKLSHGGDYERISFIKVTAFLVAIAASSFLDGCYRSIDDIPSIYHKMLRDHLSTKFYVEDKFQEIIWKGRELQDDEKWKSKTLDEMRRFIEESCNVELAATEITPNSFEHHYCKLRILDLRKQQSEKSKSDIVRCKYCGINCVLLLKVFFQPRIKYKPECQQM</sequence>
<evidence type="ECO:0000313" key="1">
    <source>
        <dbReference type="EMBL" id="GBN57219.1"/>
    </source>
</evidence>
<keyword evidence="2" id="KW-1185">Reference proteome</keyword>
<dbReference type="EMBL" id="BGPR01012694">
    <property type="protein sequence ID" value="GBN57219.1"/>
    <property type="molecule type" value="Genomic_DNA"/>
</dbReference>
<comment type="caution">
    <text evidence="1">The sequence shown here is derived from an EMBL/GenBank/DDBJ whole genome shotgun (WGS) entry which is preliminary data.</text>
</comment>
<gene>
    <name evidence="1" type="ORF">AVEN_162704_1</name>
</gene>
<accession>A0A4Y2Q144</accession>
<evidence type="ECO:0000313" key="2">
    <source>
        <dbReference type="Proteomes" id="UP000499080"/>
    </source>
</evidence>
<reference evidence="1 2" key="1">
    <citation type="journal article" date="2019" name="Sci. Rep.">
        <title>Orb-weaving spider Araneus ventricosus genome elucidates the spidroin gene catalogue.</title>
        <authorList>
            <person name="Kono N."/>
            <person name="Nakamura H."/>
            <person name="Ohtoshi R."/>
            <person name="Moran D.A.P."/>
            <person name="Shinohara A."/>
            <person name="Yoshida Y."/>
            <person name="Fujiwara M."/>
            <person name="Mori M."/>
            <person name="Tomita M."/>
            <person name="Arakawa K."/>
        </authorList>
    </citation>
    <scope>NUCLEOTIDE SEQUENCE [LARGE SCALE GENOMIC DNA]</scope>
</reference>
<dbReference type="AlphaFoldDB" id="A0A4Y2Q144"/>
<name>A0A4Y2Q144_ARAVE</name>
<dbReference type="Proteomes" id="UP000499080">
    <property type="component" value="Unassembled WGS sequence"/>
</dbReference>
<organism evidence="1 2">
    <name type="scientific">Araneus ventricosus</name>
    <name type="common">Orbweaver spider</name>
    <name type="synonym">Epeira ventricosa</name>
    <dbReference type="NCBI Taxonomy" id="182803"/>
    <lineage>
        <taxon>Eukaryota</taxon>
        <taxon>Metazoa</taxon>
        <taxon>Ecdysozoa</taxon>
        <taxon>Arthropoda</taxon>
        <taxon>Chelicerata</taxon>
        <taxon>Arachnida</taxon>
        <taxon>Araneae</taxon>
        <taxon>Araneomorphae</taxon>
        <taxon>Entelegynae</taxon>
        <taxon>Araneoidea</taxon>
        <taxon>Araneidae</taxon>
        <taxon>Araneus</taxon>
    </lineage>
</organism>